<proteinExistence type="inferred from homology"/>
<reference evidence="5 6" key="2">
    <citation type="journal article" date="2011" name="Mol. Biol. Evol.">
        <title>Unity in variety--the pan-genome of the Chlamydiae.</title>
        <authorList>
            <person name="Collingro A."/>
            <person name="Tischler P."/>
            <person name="Weinmaier T."/>
            <person name="Penz T."/>
            <person name="Heinz E."/>
            <person name="Brunham R.C."/>
            <person name="Read T.D."/>
            <person name="Bavoil P.M."/>
            <person name="Sachse K."/>
            <person name="Kahane S."/>
            <person name="Friedman M.G."/>
            <person name="Rattei T."/>
            <person name="Myers G.S."/>
            <person name="Horn M."/>
        </authorList>
    </citation>
    <scope>NUCLEOTIDE SEQUENCE [LARGE SCALE GENOMIC DNA]</scope>
    <source>
        <strain evidence="6">UV7</strain>
    </source>
</reference>
<gene>
    <name evidence="5" type="primary">rimJ</name>
    <name evidence="5" type="ordered locus">PUV_12910</name>
</gene>
<dbReference type="InterPro" id="IPR051531">
    <property type="entry name" value="N-acetyltransferase"/>
</dbReference>
<dbReference type="EC" id="2.3.1.128" evidence="5"/>
<evidence type="ECO:0000256" key="3">
    <source>
        <dbReference type="ARBA" id="ARBA00038502"/>
    </source>
</evidence>
<accession>F8KZA7</accession>
<feature type="domain" description="N-acetyltransferase" evidence="4">
    <location>
        <begin position="9"/>
        <end position="173"/>
    </location>
</feature>
<sequence>MIELTTSRLLIRTAHEADATKFAHFEDKNKLHWASTAVLLDVDVSSEAYWKQKIKEFANQQSIRFLIFHQGQLIGISNFTQMFRGPFQACYLGYKIDRDFEGQGLMYEALNKAIFYMFDVQNMHRIMANYMPTNERSEKLLMRLGFQKEGYAKNYLLINGKWEDHILTALTNTNWKKQ</sequence>
<keyword evidence="2 5" id="KW-0012">Acyltransferase</keyword>
<dbReference type="SUPFAM" id="SSF55729">
    <property type="entry name" value="Acyl-CoA N-acyltransferases (Nat)"/>
    <property type="match status" value="1"/>
</dbReference>
<keyword evidence="1 5" id="KW-0808">Transferase</keyword>
<name>F8KZA7_PARAV</name>
<comment type="similarity">
    <text evidence="3">Belongs to the acetyltransferase family. RimJ subfamily.</text>
</comment>
<dbReference type="EMBL" id="FR872580">
    <property type="protein sequence ID" value="CCB86241.1"/>
    <property type="molecule type" value="Genomic_DNA"/>
</dbReference>
<keyword evidence="6" id="KW-1185">Reference proteome</keyword>
<dbReference type="PANTHER" id="PTHR43792">
    <property type="entry name" value="GNAT FAMILY, PUTATIVE (AFU_ORTHOLOGUE AFUA_3G00765)-RELATED-RELATED"/>
    <property type="match status" value="1"/>
</dbReference>
<dbReference type="HOGENOM" id="CLU_013985_40_1_0"/>
<evidence type="ECO:0000313" key="6">
    <source>
        <dbReference type="Proteomes" id="UP000000495"/>
    </source>
</evidence>
<dbReference type="InterPro" id="IPR000182">
    <property type="entry name" value="GNAT_dom"/>
</dbReference>
<dbReference type="GO" id="GO:0005737">
    <property type="term" value="C:cytoplasm"/>
    <property type="evidence" value="ECO:0007669"/>
    <property type="project" value="TreeGrafter"/>
</dbReference>
<evidence type="ECO:0000259" key="4">
    <source>
        <dbReference type="PROSITE" id="PS51186"/>
    </source>
</evidence>
<dbReference type="InterPro" id="IPR016181">
    <property type="entry name" value="Acyl_CoA_acyltransferase"/>
</dbReference>
<dbReference type="PANTHER" id="PTHR43792:SF8">
    <property type="entry name" value="[RIBOSOMAL PROTEIN US5]-ALANINE N-ACETYLTRANSFERASE"/>
    <property type="match status" value="1"/>
</dbReference>
<dbReference type="GO" id="GO:0008999">
    <property type="term" value="F:protein-N-terminal-alanine acetyltransferase activity"/>
    <property type="evidence" value="ECO:0007669"/>
    <property type="project" value="TreeGrafter"/>
</dbReference>
<dbReference type="KEGG" id="puv:PUV_12910"/>
<evidence type="ECO:0000256" key="2">
    <source>
        <dbReference type="ARBA" id="ARBA00023315"/>
    </source>
</evidence>
<dbReference type="STRING" id="765952.PUV_12910"/>
<evidence type="ECO:0000313" key="5">
    <source>
        <dbReference type="EMBL" id="CCB86241.1"/>
    </source>
</evidence>
<dbReference type="PROSITE" id="PS51186">
    <property type="entry name" value="GNAT"/>
    <property type="match status" value="1"/>
</dbReference>
<dbReference type="AlphaFoldDB" id="F8KZA7"/>
<dbReference type="RefSeq" id="WP_013924871.1">
    <property type="nucleotide sequence ID" value="NC_015702.1"/>
</dbReference>
<dbReference type="OrthoDB" id="9795206at2"/>
<protein>
    <submittedName>
        <fullName evidence="5">Ribosomal-protein-alanine acetyltransferase</fullName>
        <ecNumber evidence="5">2.3.1.128</ecNumber>
    </submittedName>
</protein>
<dbReference type="Gene3D" id="3.40.630.30">
    <property type="match status" value="1"/>
</dbReference>
<organism evidence="5 6">
    <name type="scientific">Parachlamydia acanthamoebae (strain UV7)</name>
    <dbReference type="NCBI Taxonomy" id="765952"/>
    <lineage>
        <taxon>Bacteria</taxon>
        <taxon>Pseudomonadati</taxon>
        <taxon>Chlamydiota</taxon>
        <taxon>Chlamydiia</taxon>
        <taxon>Parachlamydiales</taxon>
        <taxon>Parachlamydiaceae</taxon>
        <taxon>Parachlamydia</taxon>
    </lineage>
</organism>
<dbReference type="Pfam" id="PF13302">
    <property type="entry name" value="Acetyltransf_3"/>
    <property type="match status" value="1"/>
</dbReference>
<evidence type="ECO:0000256" key="1">
    <source>
        <dbReference type="ARBA" id="ARBA00022679"/>
    </source>
</evidence>
<reference key="1">
    <citation type="journal article" date="2011" name="Mol. Biol. Evol.">
        <title>Unity in variety -- the pan-genome of the Chlamydiae.</title>
        <authorList>
            <person name="Collingro A."/>
            <person name="Tischler P."/>
            <person name="Weinmaier T."/>
            <person name="Penz T."/>
            <person name="Heinz E."/>
            <person name="Brunham R.C."/>
            <person name="Read T.D."/>
            <person name="Bavoil P.M."/>
            <person name="Sachse K."/>
            <person name="Kahane S."/>
            <person name="Friedman M.G."/>
            <person name="Rattei T."/>
            <person name="Myers G.S.A."/>
            <person name="Horn M."/>
        </authorList>
    </citation>
    <scope>NUCLEOTIDE SEQUENCE</scope>
    <source>
        <strain>UV7</strain>
    </source>
</reference>
<dbReference type="Proteomes" id="UP000000495">
    <property type="component" value="Chromosome"/>
</dbReference>
<dbReference type="eggNOG" id="COG1670">
    <property type="taxonomic scope" value="Bacteria"/>
</dbReference>